<protein>
    <recommendedName>
        <fullName evidence="1">Periplasmic copper-binding protein NosD beta helix domain-containing protein</fullName>
    </recommendedName>
</protein>
<evidence type="ECO:0000259" key="1">
    <source>
        <dbReference type="Pfam" id="PF05048"/>
    </source>
</evidence>
<accession>A0A7G9YLX7</accession>
<dbReference type="InterPro" id="IPR012334">
    <property type="entry name" value="Pectin_lyas_fold"/>
</dbReference>
<dbReference type="Gene3D" id="2.160.20.10">
    <property type="entry name" value="Single-stranded right-handed beta-helix, Pectin lyase-like"/>
    <property type="match status" value="1"/>
</dbReference>
<reference evidence="2" key="1">
    <citation type="submission" date="2020-06" db="EMBL/GenBank/DDBJ databases">
        <title>Unique genomic features of the anaerobic methanotrophic archaea.</title>
        <authorList>
            <person name="Chadwick G.L."/>
            <person name="Skennerton C.T."/>
            <person name="Laso-Perez R."/>
            <person name="Leu A.O."/>
            <person name="Speth D.R."/>
            <person name="Yu H."/>
            <person name="Morgan-Lang C."/>
            <person name="Hatzenpichler R."/>
            <person name="Goudeau D."/>
            <person name="Malmstrom R."/>
            <person name="Brazelton W.J."/>
            <person name="Woyke T."/>
            <person name="Hallam S.J."/>
            <person name="Tyson G.W."/>
            <person name="Wegener G."/>
            <person name="Boetius A."/>
            <person name="Orphan V."/>
        </authorList>
    </citation>
    <scope>NUCLEOTIDE SEQUENCE</scope>
</reference>
<dbReference type="GO" id="GO:0000272">
    <property type="term" value="P:polysaccharide catabolic process"/>
    <property type="evidence" value="ECO:0007669"/>
    <property type="project" value="InterPro"/>
</dbReference>
<feature type="domain" description="Periplasmic copper-binding protein NosD beta helix" evidence="1">
    <location>
        <begin position="6"/>
        <end position="103"/>
    </location>
</feature>
<sequence>MGKVGYNTLINNTMNSNYDCGSYMDSSSNNTLSTNTVNSNDRGIYLSDSDNNIITCNWMQNNTVQGVSLWESTGNDISYNNIIENGNYNMGTGGWEWNFYNDQCQPVEAKHNYWGAGMNNSTIDASIYDDEEGAGKVEFYPFETESVQCPLTPELPAFNTTDAVIALEIAVGSRPFAPRWDVSGDKRVTSLDALMILQAVAGSIEIG</sequence>
<dbReference type="InterPro" id="IPR036439">
    <property type="entry name" value="Dockerin_dom_sf"/>
</dbReference>
<name>A0A7G9YLX7_9EURY</name>
<dbReference type="Pfam" id="PF05048">
    <property type="entry name" value="NosD"/>
    <property type="match status" value="1"/>
</dbReference>
<dbReference type="InterPro" id="IPR007742">
    <property type="entry name" value="NosD_dom"/>
</dbReference>
<dbReference type="InterPro" id="IPR022441">
    <property type="entry name" value="Para_beta_helix_rpt-2"/>
</dbReference>
<evidence type="ECO:0000313" key="2">
    <source>
        <dbReference type="EMBL" id="QNO49011.1"/>
    </source>
</evidence>
<dbReference type="Gene3D" id="1.10.1330.10">
    <property type="entry name" value="Dockerin domain"/>
    <property type="match status" value="1"/>
</dbReference>
<dbReference type="InterPro" id="IPR011050">
    <property type="entry name" value="Pectin_lyase_fold/virulence"/>
</dbReference>
<dbReference type="SUPFAM" id="SSF51126">
    <property type="entry name" value="Pectin lyase-like"/>
    <property type="match status" value="1"/>
</dbReference>
<dbReference type="AlphaFoldDB" id="A0A7G9YLX7"/>
<dbReference type="EMBL" id="MT631369">
    <property type="protein sequence ID" value="QNO49011.1"/>
    <property type="molecule type" value="Genomic_DNA"/>
</dbReference>
<gene>
    <name evidence="2" type="ORF">KNGNHFEO_00007</name>
</gene>
<organism evidence="2">
    <name type="scientific">Candidatus Methanogaster sp. ANME-2c ERB4</name>
    <dbReference type="NCBI Taxonomy" id="2759911"/>
    <lineage>
        <taxon>Archaea</taxon>
        <taxon>Methanobacteriati</taxon>
        <taxon>Methanobacteriota</taxon>
        <taxon>Stenosarchaea group</taxon>
        <taxon>Methanomicrobia</taxon>
        <taxon>Methanosarcinales</taxon>
        <taxon>ANME-2 cluster</taxon>
        <taxon>Candidatus Methanogasteraceae</taxon>
        <taxon>Candidatus Methanogaster</taxon>
    </lineage>
</organism>
<proteinExistence type="predicted"/>
<dbReference type="NCBIfam" id="TIGR03804">
    <property type="entry name" value="para_beta_helix"/>
    <property type="match status" value="2"/>
</dbReference>